<organism evidence="2 3">
    <name type="scientific">Novosphingobium soli</name>
    <dbReference type="NCBI Taxonomy" id="574956"/>
    <lineage>
        <taxon>Bacteria</taxon>
        <taxon>Pseudomonadati</taxon>
        <taxon>Pseudomonadota</taxon>
        <taxon>Alphaproteobacteria</taxon>
        <taxon>Sphingomonadales</taxon>
        <taxon>Sphingomonadaceae</taxon>
        <taxon>Novosphingobium</taxon>
    </lineage>
</organism>
<dbReference type="RefSeq" id="WP_379489083.1">
    <property type="nucleotide sequence ID" value="NZ_JBHLWK010000028.1"/>
</dbReference>
<dbReference type="Gene3D" id="1.20.1260.10">
    <property type="match status" value="1"/>
</dbReference>
<keyword evidence="3" id="KW-1185">Reference proteome</keyword>
<protein>
    <submittedName>
        <fullName evidence="2">DUF4142 domain-containing protein</fullName>
    </submittedName>
</protein>
<comment type="caution">
    <text evidence="2">The sequence shown here is derived from an EMBL/GenBank/DDBJ whole genome shotgun (WGS) entry which is preliminary data.</text>
</comment>
<dbReference type="PANTHER" id="PTHR38593:SF1">
    <property type="entry name" value="BLR2558 PROTEIN"/>
    <property type="match status" value="1"/>
</dbReference>
<evidence type="ECO:0000313" key="3">
    <source>
        <dbReference type="Proteomes" id="UP001589798"/>
    </source>
</evidence>
<accession>A0ABV6D1E6</accession>
<evidence type="ECO:0000259" key="1">
    <source>
        <dbReference type="Pfam" id="PF13628"/>
    </source>
</evidence>
<sequence length="241" mass="25413">MFIIAVYLQTSEQPPVRARLAGVRSGKREPFRFFIVPATDFAYYLTTTTEVSMKIAIVAALLTLAPVPVLAQAVSPATPGTMTSADVGVSPISSQSGPNYVLAAADANLYQIKAAQLAATRAQRDDVKAYAKRVLAETQSSHKALLAALKNDQRTIKAPPSSLSADRAALLKLLQKAPKGAFDNLYLTQSAQVQQAAWAVNKGYAQDGTDPALQQIAGTAVPMLENELTTGKSLTPSGLAG</sequence>
<dbReference type="Proteomes" id="UP001589798">
    <property type="component" value="Unassembled WGS sequence"/>
</dbReference>
<dbReference type="EMBL" id="JBHLWK010000028">
    <property type="protein sequence ID" value="MFC0206472.1"/>
    <property type="molecule type" value="Genomic_DNA"/>
</dbReference>
<dbReference type="InterPro" id="IPR012347">
    <property type="entry name" value="Ferritin-like"/>
</dbReference>
<proteinExistence type="predicted"/>
<reference evidence="2 3" key="1">
    <citation type="submission" date="2024-09" db="EMBL/GenBank/DDBJ databases">
        <authorList>
            <person name="Sun Q."/>
            <person name="Mori K."/>
        </authorList>
    </citation>
    <scope>NUCLEOTIDE SEQUENCE [LARGE SCALE GENOMIC DNA]</scope>
    <source>
        <strain evidence="2 3">CCM 7706</strain>
    </source>
</reference>
<feature type="domain" description="DUF4142" evidence="1">
    <location>
        <begin position="99"/>
        <end position="233"/>
    </location>
</feature>
<gene>
    <name evidence="2" type="ORF">ACFFJC_19585</name>
</gene>
<dbReference type="Pfam" id="PF13628">
    <property type="entry name" value="DUF4142"/>
    <property type="match status" value="1"/>
</dbReference>
<dbReference type="InterPro" id="IPR025419">
    <property type="entry name" value="DUF4142"/>
</dbReference>
<dbReference type="PANTHER" id="PTHR38593">
    <property type="entry name" value="BLR2558 PROTEIN"/>
    <property type="match status" value="1"/>
</dbReference>
<evidence type="ECO:0000313" key="2">
    <source>
        <dbReference type="EMBL" id="MFC0206472.1"/>
    </source>
</evidence>
<name>A0ABV6D1E6_9SPHN</name>